<feature type="transmembrane region" description="Helical" evidence="1">
    <location>
        <begin position="429"/>
        <end position="448"/>
    </location>
</feature>
<organism evidence="4 5">
    <name type="scientific">Paraburkholderia sabiae</name>
    <dbReference type="NCBI Taxonomy" id="273251"/>
    <lineage>
        <taxon>Bacteria</taxon>
        <taxon>Pseudomonadati</taxon>
        <taxon>Pseudomonadota</taxon>
        <taxon>Betaproteobacteria</taxon>
        <taxon>Burkholderiales</taxon>
        <taxon>Burkholderiaceae</taxon>
        <taxon>Paraburkholderia</taxon>
    </lineage>
</organism>
<feature type="transmembrane region" description="Helical" evidence="1">
    <location>
        <begin position="565"/>
        <end position="580"/>
    </location>
</feature>
<feature type="transmembrane region" description="Helical" evidence="1">
    <location>
        <begin position="389"/>
        <end position="409"/>
    </location>
</feature>
<keyword evidence="1" id="KW-0472">Membrane</keyword>
<dbReference type="InterPro" id="IPR052710">
    <property type="entry name" value="CAAX_protease"/>
</dbReference>
<accession>A0ABU9QBT8</accession>
<evidence type="ECO:0000313" key="4">
    <source>
        <dbReference type="EMBL" id="MEM5286880.1"/>
    </source>
</evidence>
<dbReference type="EMBL" id="JAZHGC010000010">
    <property type="protein sequence ID" value="MEM5286880.1"/>
    <property type="molecule type" value="Genomic_DNA"/>
</dbReference>
<feature type="chain" id="PRO_5045573044" evidence="2">
    <location>
        <begin position="26"/>
        <end position="605"/>
    </location>
</feature>
<keyword evidence="1" id="KW-0812">Transmembrane</keyword>
<dbReference type="Pfam" id="PF02517">
    <property type="entry name" value="Rce1-like"/>
    <property type="match status" value="1"/>
</dbReference>
<sequence length="605" mass="65805">MKPIRKYLFAWGAALLCQFGPLCHAADTMPSPDLLHSADRASELVSNQQQTAYKKVLDAYDAAQKQHPDDAALAIARCTFIQRYAWSEDLTWTDVASKDLDACRARLEKEFPSIADASLFILEQRFGKDAASFGEPLVARSAGWTPSQKARLHAALSRAYAAQKDEKRAGEEAVIAAHLDKDSPQLLDAVRYFGTHGKVQEGVALLAASPVAKAGWQEARRINAAVDTLTPAAALDELRRADKAGVKIDTYTRARTMQHAGDSTAAQSVLSADKTPIRNDPPALRQLRLDVAFDTRDANAAAAVIADEYSRTHNAARLVSAYAHVLSLKPAAALTRDLMPIAFSCLFTVVIIACLPGLLMFPVHYRGVVRLRKGKVSEPLFAGIGLRHAWYALSLFSVVLWLVMSFHSGTALIAQVKDKVGRIGWQSDLVIAYLWTLLFAAAGLAWIVRRIAWRGLWGRGAWNLKWILPAAAVLSINVLRWATASHAPHVADTSVVSFAQSIVIGAKGMGSLPLAVVILCVAVPIIEELVFRGALLGGLSRHLGFRWSNVIQAVVFASMHQDFRAFAYLFLLALVAGWLAKKTKGLAMPMLLHAVNNAIFVATVA</sequence>
<evidence type="ECO:0000256" key="2">
    <source>
        <dbReference type="SAM" id="SignalP"/>
    </source>
</evidence>
<dbReference type="RefSeq" id="WP_201651087.1">
    <property type="nucleotide sequence ID" value="NZ_CAJHCS010000011.1"/>
</dbReference>
<keyword evidence="2" id="KW-0732">Signal</keyword>
<evidence type="ECO:0000256" key="1">
    <source>
        <dbReference type="SAM" id="Phobius"/>
    </source>
</evidence>
<dbReference type="InterPro" id="IPR003675">
    <property type="entry name" value="Rce1/LyrA-like_dom"/>
</dbReference>
<evidence type="ECO:0000313" key="5">
    <source>
        <dbReference type="Proteomes" id="UP001494588"/>
    </source>
</evidence>
<comment type="caution">
    <text evidence="4">The sequence shown here is derived from an EMBL/GenBank/DDBJ whole genome shotgun (WGS) entry which is preliminary data.</text>
</comment>
<proteinExistence type="predicted"/>
<gene>
    <name evidence="4" type="ORF">V4C55_14255</name>
</gene>
<feature type="domain" description="CAAX prenyl protease 2/Lysostaphin resistance protein A-like" evidence="3">
    <location>
        <begin position="512"/>
        <end position="599"/>
    </location>
</feature>
<dbReference type="PANTHER" id="PTHR36435">
    <property type="entry name" value="SLR1288 PROTEIN"/>
    <property type="match status" value="1"/>
</dbReference>
<protein>
    <submittedName>
        <fullName evidence="4">Type II CAAX endopeptidase family protein</fullName>
    </submittedName>
</protein>
<dbReference type="Proteomes" id="UP001494588">
    <property type="component" value="Unassembled WGS sequence"/>
</dbReference>
<keyword evidence="5" id="KW-1185">Reference proteome</keyword>
<feature type="transmembrane region" description="Helical" evidence="1">
    <location>
        <begin position="512"/>
        <end position="531"/>
    </location>
</feature>
<reference evidence="4 5" key="1">
    <citation type="submission" date="2024-01" db="EMBL/GenBank/DDBJ databases">
        <title>The diversity of rhizobia nodulating Mimosa spp. in eleven states of Brazil covering several biomes is determined by host plant, location, and edaphic factors.</title>
        <authorList>
            <person name="Rouws L."/>
            <person name="Barauna A."/>
            <person name="Beukes C."/>
            <person name="De Faria S.M."/>
            <person name="Gross E."/>
            <person name="Dos Reis Junior F.B."/>
            <person name="Simon M."/>
            <person name="Maluk M."/>
            <person name="Odee D.W."/>
            <person name="Kenicer G."/>
            <person name="Young J.P.W."/>
            <person name="Reis V.M."/>
            <person name="Zilli J."/>
            <person name="James E.K."/>
        </authorList>
    </citation>
    <scope>NUCLEOTIDE SEQUENCE [LARGE SCALE GENOMIC DNA]</scope>
    <source>
        <strain evidence="4 5">JPY77</strain>
    </source>
</reference>
<feature type="transmembrane region" description="Helical" evidence="1">
    <location>
        <begin position="338"/>
        <end position="363"/>
    </location>
</feature>
<keyword evidence="1" id="KW-1133">Transmembrane helix</keyword>
<feature type="transmembrane region" description="Helical" evidence="1">
    <location>
        <begin position="460"/>
        <end position="479"/>
    </location>
</feature>
<dbReference type="PANTHER" id="PTHR36435:SF1">
    <property type="entry name" value="CAAX AMINO TERMINAL PROTEASE FAMILY PROTEIN"/>
    <property type="match status" value="1"/>
</dbReference>
<name>A0ABU9QBT8_9BURK</name>
<evidence type="ECO:0000259" key="3">
    <source>
        <dbReference type="Pfam" id="PF02517"/>
    </source>
</evidence>
<feature type="signal peptide" evidence="2">
    <location>
        <begin position="1"/>
        <end position="25"/>
    </location>
</feature>